<gene>
    <name evidence="3" type="ORF">A9D14_09765</name>
</gene>
<keyword evidence="2" id="KW-0732">Signal</keyword>
<dbReference type="STRING" id="450378.GCA_001661675_01967"/>
<evidence type="ECO:0000256" key="1">
    <source>
        <dbReference type="SAM" id="MobiDB-lite"/>
    </source>
</evidence>
<dbReference type="EMBL" id="CP019602">
    <property type="protein sequence ID" value="ARU16417.1"/>
    <property type="molecule type" value="Genomic_DNA"/>
</dbReference>
<reference evidence="3 4" key="1">
    <citation type="submission" date="2017-01" db="EMBL/GenBank/DDBJ databases">
        <title>Complete genome sequence of esterase-producing bacterium Croceicoccus marinus E4A9.</title>
        <authorList>
            <person name="Wu Y.-H."/>
            <person name="Cheng H."/>
            <person name="Xu L."/>
            <person name="Huo Y.-Y."/>
            <person name="Wang C.-S."/>
            <person name="Xu X.-W."/>
        </authorList>
    </citation>
    <scope>NUCLEOTIDE SEQUENCE [LARGE SCALE GENOMIC DNA]</scope>
    <source>
        <strain evidence="3 4">E4A9</strain>
    </source>
</reference>
<dbReference type="KEGG" id="cman:A9D14_09765"/>
<protein>
    <submittedName>
        <fullName evidence="3">Uncharacterized protein</fullName>
    </submittedName>
</protein>
<evidence type="ECO:0000256" key="2">
    <source>
        <dbReference type="SAM" id="SignalP"/>
    </source>
</evidence>
<dbReference type="RefSeq" id="WP_066845772.1">
    <property type="nucleotide sequence ID" value="NZ_CP019602.1"/>
</dbReference>
<feature type="signal peptide" evidence="2">
    <location>
        <begin position="1"/>
        <end position="23"/>
    </location>
</feature>
<evidence type="ECO:0000313" key="3">
    <source>
        <dbReference type="EMBL" id="ARU16417.1"/>
    </source>
</evidence>
<dbReference type="Proteomes" id="UP000195807">
    <property type="component" value="Chromosome"/>
</dbReference>
<feature type="region of interest" description="Disordered" evidence="1">
    <location>
        <begin position="27"/>
        <end position="78"/>
    </location>
</feature>
<proteinExistence type="predicted"/>
<accession>A0A1Z1FCL1</accession>
<keyword evidence="4" id="KW-1185">Reference proteome</keyword>
<sequence>MRLRARLFVAGLLAATPAAVLMAQDSPESLLPPGFDEPAPAPAPAPAPRPTPAPRQTPAQPRTPAPAPSTGDAVSRPVVQDVPDAPSAAERQQSRAEAAREMLDRLPSLEELEAMDPDELDELLGLKPTFDIPPAARRSSERVGLLDREEGGMGVGAVANTRALFVRNVLRGTRGPLVSRWGHIALRRALASRMAPPAGMDGMEFAALRAGLLNRLGEPVVARALVQEVDTADYTQPLISAAYDAYIGTGDFTGACPMMRLHGATRDDEQWELWRALCSTYSGESGGMDRIERVVRRGGEGRFDALLAQKYAGAVGRQRRAVTLEWDEVDALTPWRYALATATGAEVPEGLSAAGGPQYRLLAALSPSVDIVTRAAASDLAARRGIFSSTAMVDLYSQIYDDTELSGDQAARAALLREAYVGTPAQRLDAMQDIWGDGEDRYARQVLTAYAAARMPVNAEMADAAGDLIASMLAAGLDRNALRWAGVVPVGSSGWAQLALAAPGRGTPVEESGVRSFMENDGDGLRSRLLVAGLAGLDRMTQANAEELSGDMGFDLSRQTAWTRAIARAGERRNAALVTMLAGLGMQGSSWSKMTPLHLYHIVSAMKAAGLEAEARMIAAEAVARA</sequence>
<evidence type="ECO:0000313" key="4">
    <source>
        <dbReference type="Proteomes" id="UP000195807"/>
    </source>
</evidence>
<organism evidence="3 4">
    <name type="scientific">Croceicoccus marinus</name>
    <dbReference type="NCBI Taxonomy" id="450378"/>
    <lineage>
        <taxon>Bacteria</taxon>
        <taxon>Pseudomonadati</taxon>
        <taxon>Pseudomonadota</taxon>
        <taxon>Alphaproteobacteria</taxon>
        <taxon>Sphingomonadales</taxon>
        <taxon>Erythrobacteraceae</taxon>
        <taxon>Croceicoccus</taxon>
    </lineage>
</organism>
<feature type="compositionally biased region" description="Pro residues" evidence="1">
    <location>
        <begin position="39"/>
        <end position="67"/>
    </location>
</feature>
<feature type="chain" id="PRO_5011636777" evidence="2">
    <location>
        <begin position="24"/>
        <end position="626"/>
    </location>
</feature>
<dbReference type="OrthoDB" id="7388088at2"/>
<name>A0A1Z1FCL1_9SPHN</name>
<dbReference type="AlphaFoldDB" id="A0A1Z1FCL1"/>